<reference evidence="4" key="1">
    <citation type="journal article" date="2019" name="Int. J. Syst. Evol. Microbiol.">
        <title>The Global Catalogue of Microorganisms (GCM) 10K type strain sequencing project: providing services to taxonomists for standard genome sequencing and annotation.</title>
        <authorList>
            <consortium name="The Broad Institute Genomics Platform"/>
            <consortium name="The Broad Institute Genome Sequencing Center for Infectious Disease"/>
            <person name="Wu L."/>
            <person name="Ma J."/>
        </authorList>
    </citation>
    <scope>NUCLEOTIDE SEQUENCE [LARGE SCALE GENOMIC DNA]</scope>
    <source>
        <strain evidence="4">JCM 18657</strain>
    </source>
</reference>
<accession>A0ABW2V0E2</accession>
<dbReference type="Gene3D" id="3.40.50.1110">
    <property type="entry name" value="SGNH hydrolase"/>
    <property type="match status" value="1"/>
</dbReference>
<gene>
    <name evidence="3" type="ORF">ACFQWB_03255</name>
</gene>
<dbReference type="PANTHER" id="PTHR30383">
    <property type="entry name" value="THIOESTERASE 1/PROTEASE 1/LYSOPHOSPHOLIPASE L1"/>
    <property type="match status" value="1"/>
</dbReference>
<protein>
    <submittedName>
        <fullName evidence="3">GDSL-type esterase/lipase family protein</fullName>
    </submittedName>
</protein>
<proteinExistence type="predicted"/>
<keyword evidence="1" id="KW-0472">Membrane</keyword>
<comment type="caution">
    <text evidence="3">The sequence shown here is derived from an EMBL/GenBank/DDBJ whole genome shotgun (WGS) entry which is preliminary data.</text>
</comment>
<dbReference type="InterPro" id="IPR051532">
    <property type="entry name" value="Ester_Hydrolysis_Enzymes"/>
</dbReference>
<evidence type="ECO:0000313" key="3">
    <source>
        <dbReference type="EMBL" id="MFC7748965.1"/>
    </source>
</evidence>
<feature type="transmembrane region" description="Helical" evidence="1">
    <location>
        <begin position="6"/>
        <end position="30"/>
    </location>
</feature>
<evidence type="ECO:0000256" key="1">
    <source>
        <dbReference type="SAM" id="Phobius"/>
    </source>
</evidence>
<dbReference type="Pfam" id="PF13472">
    <property type="entry name" value="Lipase_GDSL_2"/>
    <property type="match status" value="1"/>
</dbReference>
<keyword evidence="1" id="KW-0812">Transmembrane</keyword>
<organism evidence="3 4">
    <name type="scientific">Paenibacillus thermoaerophilus</name>
    <dbReference type="NCBI Taxonomy" id="1215385"/>
    <lineage>
        <taxon>Bacteria</taxon>
        <taxon>Bacillati</taxon>
        <taxon>Bacillota</taxon>
        <taxon>Bacilli</taxon>
        <taxon>Bacillales</taxon>
        <taxon>Paenibacillaceae</taxon>
        <taxon>Paenibacillus</taxon>
    </lineage>
</organism>
<dbReference type="RefSeq" id="WP_170209566.1">
    <property type="nucleotide sequence ID" value="NZ_JBHTGQ010000006.1"/>
</dbReference>
<evidence type="ECO:0000313" key="4">
    <source>
        <dbReference type="Proteomes" id="UP001596528"/>
    </source>
</evidence>
<dbReference type="SUPFAM" id="SSF52266">
    <property type="entry name" value="SGNH hydrolase"/>
    <property type="match status" value="1"/>
</dbReference>
<dbReference type="InterPro" id="IPR013830">
    <property type="entry name" value="SGNH_hydro"/>
</dbReference>
<keyword evidence="1" id="KW-1133">Transmembrane helix</keyword>
<evidence type="ECO:0000259" key="2">
    <source>
        <dbReference type="Pfam" id="PF13472"/>
    </source>
</evidence>
<name>A0ABW2V0E2_9BACL</name>
<sequence length="267" mass="29634">MRTSRWIWGVVGTLSLAATVLLIAGFGLAVRDVLRPQPGGFESLKPVPSPNDPLSDDVVEIVAFGDSLTVGTGDTTGKGYVLNLKEQLEQETGKTVRVLGNYAQDGFKTDDMRKRLDSIGEIRRSVAQADLIVFTIGGNDLFGLARNLNFFEDTFDFGKLEERMPEALDRFDGILKSFAEWNPRATVVYVGLFNPFRDTDDSGLAGKGVALWNAKALERASSYPNTIVVPTYDLFQLNFDQYMSQDHFHPNGDGYREIARRIVQSLK</sequence>
<dbReference type="Proteomes" id="UP001596528">
    <property type="component" value="Unassembled WGS sequence"/>
</dbReference>
<keyword evidence="4" id="KW-1185">Reference proteome</keyword>
<feature type="domain" description="SGNH hydrolase-type esterase" evidence="2">
    <location>
        <begin position="63"/>
        <end position="256"/>
    </location>
</feature>
<dbReference type="PANTHER" id="PTHR30383:SF27">
    <property type="entry name" value="SPORE GERMINATION LIPASE LIPC"/>
    <property type="match status" value="1"/>
</dbReference>
<dbReference type="InterPro" id="IPR036514">
    <property type="entry name" value="SGNH_hydro_sf"/>
</dbReference>
<dbReference type="EMBL" id="JBHTGQ010000006">
    <property type="protein sequence ID" value="MFC7748965.1"/>
    <property type="molecule type" value="Genomic_DNA"/>
</dbReference>